<accession>F4RZF5</accession>
<keyword evidence="2" id="KW-0732">Signal</keyword>
<organism evidence="4">
    <name type="scientific">Melampsora larici-populina (strain 98AG31 / pathotype 3-4-7)</name>
    <name type="common">Poplar leaf rust fungus</name>
    <dbReference type="NCBI Taxonomy" id="747676"/>
    <lineage>
        <taxon>Eukaryota</taxon>
        <taxon>Fungi</taxon>
        <taxon>Dikarya</taxon>
        <taxon>Basidiomycota</taxon>
        <taxon>Pucciniomycotina</taxon>
        <taxon>Pucciniomycetes</taxon>
        <taxon>Pucciniales</taxon>
        <taxon>Melampsoraceae</taxon>
        <taxon>Melampsora</taxon>
    </lineage>
</organism>
<dbReference type="RefSeq" id="XP_007414521.1">
    <property type="nucleotide sequence ID" value="XM_007414459.1"/>
</dbReference>
<dbReference type="HOGENOM" id="CLU_2097388_0_0_1"/>
<proteinExistence type="predicted"/>
<feature type="compositionally biased region" description="Low complexity" evidence="1">
    <location>
        <begin position="80"/>
        <end position="102"/>
    </location>
</feature>
<evidence type="ECO:0000256" key="1">
    <source>
        <dbReference type="SAM" id="MobiDB-lite"/>
    </source>
</evidence>
<evidence type="ECO:0000313" key="4">
    <source>
        <dbReference type="Proteomes" id="UP000001072"/>
    </source>
</evidence>
<dbReference type="EMBL" id="GL883132">
    <property type="protein sequence ID" value="EGG02264.1"/>
    <property type="molecule type" value="Genomic_DNA"/>
</dbReference>
<name>F4RZF5_MELLP</name>
<gene>
    <name evidence="3" type="ORF">MELLADRAFT_75502</name>
</gene>
<reference evidence="4" key="1">
    <citation type="journal article" date="2011" name="Proc. Natl. Acad. Sci. U.S.A.">
        <title>Obligate biotrophy features unraveled by the genomic analysis of rust fungi.</title>
        <authorList>
            <person name="Duplessis S."/>
            <person name="Cuomo C.A."/>
            <person name="Lin Y.-C."/>
            <person name="Aerts A."/>
            <person name="Tisserant E."/>
            <person name="Veneault-Fourrey C."/>
            <person name="Joly D.L."/>
            <person name="Hacquard S."/>
            <person name="Amselem J."/>
            <person name="Cantarel B.L."/>
            <person name="Chiu R."/>
            <person name="Coutinho P.M."/>
            <person name="Feau N."/>
            <person name="Field M."/>
            <person name="Frey P."/>
            <person name="Gelhaye E."/>
            <person name="Goldberg J."/>
            <person name="Grabherr M.G."/>
            <person name="Kodira C.D."/>
            <person name="Kohler A."/>
            <person name="Kuees U."/>
            <person name="Lindquist E.A."/>
            <person name="Lucas S.M."/>
            <person name="Mago R."/>
            <person name="Mauceli E."/>
            <person name="Morin E."/>
            <person name="Murat C."/>
            <person name="Pangilinan J.L."/>
            <person name="Park R."/>
            <person name="Pearson M."/>
            <person name="Quesneville H."/>
            <person name="Rouhier N."/>
            <person name="Sakthikumar S."/>
            <person name="Salamov A.A."/>
            <person name="Schmutz J."/>
            <person name="Selles B."/>
            <person name="Shapiro H."/>
            <person name="Tanguay P."/>
            <person name="Tuskan G.A."/>
            <person name="Henrissat B."/>
            <person name="Van de Peer Y."/>
            <person name="Rouze P."/>
            <person name="Ellis J.G."/>
            <person name="Dodds P.N."/>
            <person name="Schein J.E."/>
            <person name="Zhong S."/>
            <person name="Hamelin R.C."/>
            <person name="Grigoriev I.V."/>
            <person name="Szabo L.J."/>
            <person name="Martin F."/>
        </authorList>
    </citation>
    <scope>NUCLEOTIDE SEQUENCE [LARGE SCALE GENOMIC DNA]</scope>
    <source>
        <strain evidence="4">98AG31 / pathotype 3-4-7</strain>
    </source>
</reference>
<evidence type="ECO:0000256" key="2">
    <source>
        <dbReference type="SAM" id="SignalP"/>
    </source>
</evidence>
<dbReference type="KEGG" id="mlr:MELLADRAFT_75502"/>
<feature type="region of interest" description="Disordered" evidence="1">
    <location>
        <begin position="48"/>
        <end position="109"/>
    </location>
</feature>
<dbReference type="InParanoid" id="F4RZF5"/>
<feature type="chain" id="PRO_5003315712" description="Secreted protein" evidence="2">
    <location>
        <begin position="23"/>
        <end position="116"/>
    </location>
</feature>
<dbReference type="Proteomes" id="UP000001072">
    <property type="component" value="Unassembled WGS sequence"/>
</dbReference>
<sequence length="116" mass="13054">MSALFCLRCCFYCYIILDSSHCFYDYSPGVPEENRFFFPAITTPRNDYPPGYSHPIQAGSNPEPAGSARGDPIFPGSNHQRTQSTSQTRIISSSPTNNPPNSQMTTHPRQIQFYLL</sequence>
<keyword evidence="4" id="KW-1185">Reference proteome</keyword>
<dbReference type="GeneID" id="18932662"/>
<evidence type="ECO:0008006" key="5">
    <source>
        <dbReference type="Google" id="ProtNLM"/>
    </source>
</evidence>
<protein>
    <recommendedName>
        <fullName evidence="5">Secreted protein</fullName>
    </recommendedName>
</protein>
<dbReference type="VEuPathDB" id="FungiDB:MELLADRAFT_75502"/>
<dbReference type="AlphaFoldDB" id="F4RZF5"/>
<feature type="signal peptide" evidence="2">
    <location>
        <begin position="1"/>
        <end position="22"/>
    </location>
</feature>
<evidence type="ECO:0000313" key="3">
    <source>
        <dbReference type="EMBL" id="EGG02264.1"/>
    </source>
</evidence>